<feature type="region of interest" description="Disordered" evidence="1">
    <location>
        <begin position="1"/>
        <end position="45"/>
    </location>
</feature>
<keyword evidence="3" id="KW-1185">Reference proteome</keyword>
<name>A0ABN3KB18_9ACTN</name>
<accession>A0ABN3KB18</accession>
<organism evidence="2 3">
    <name type="scientific">Streptomyces glaucus</name>
    <dbReference type="NCBI Taxonomy" id="284029"/>
    <lineage>
        <taxon>Bacteria</taxon>
        <taxon>Bacillati</taxon>
        <taxon>Actinomycetota</taxon>
        <taxon>Actinomycetes</taxon>
        <taxon>Kitasatosporales</taxon>
        <taxon>Streptomycetaceae</taxon>
        <taxon>Streptomyces</taxon>
    </lineage>
</organism>
<dbReference type="EMBL" id="BAAATK010000048">
    <property type="protein sequence ID" value="GAA2454131.1"/>
    <property type="molecule type" value="Genomic_DNA"/>
</dbReference>
<gene>
    <name evidence="2" type="ORF">GCM10010421_53850</name>
</gene>
<evidence type="ECO:0008006" key="4">
    <source>
        <dbReference type="Google" id="ProtNLM"/>
    </source>
</evidence>
<sequence>MSGERSGPSRLPPPTAGGAGDGPSRAGGLFGEGGGPPARERVRTARGQVAVQETVGHVQVPLAWMVTPQVLPLPLGRATSTWLLG</sequence>
<evidence type="ECO:0000313" key="3">
    <source>
        <dbReference type="Proteomes" id="UP001500460"/>
    </source>
</evidence>
<proteinExistence type="predicted"/>
<evidence type="ECO:0000256" key="1">
    <source>
        <dbReference type="SAM" id="MobiDB-lite"/>
    </source>
</evidence>
<comment type="caution">
    <text evidence="2">The sequence shown here is derived from an EMBL/GenBank/DDBJ whole genome shotgun (WGS) entry which is preliminary data.</text>
</comment>
<dbReference type="Proteomes" id="UP001500460">
    <property type="component" value="Unassembled WGS sequence"/>
</dbReference>
<evidence type="ECO:0000313" key="2">
    <source>
        <dbReference type="EMBL" id="GAA2454131.1"/>
    </source>
</evidence>
<protein>
    <recommendedName>
        <fullName evidence="4">Secreted protein</fullName>
    </recommendedName>
</protein>
<reference evidence="2 3" key="1">
    <citation type="journal article" date="2019" name="Int. J. Syst. Evol. Microbiol.">
        <title>The Global Catalogue of Microorganisms (GCM) 10K type strain sequencing project: providing services to taxonomists for standard genome sequencing and annotation.</title>
        <authorList>
            <consortium name="The Broad Institute Genomics Platform"/>
            <consortium name="The Broad Institute Genome Sequencing Center for Infectious Disease"/>
            <person name="Wu L."/>
            <person name="Ma J."/>
        </authorList>
    </citation>
    <scope>NUCLEOTIDE SEQUENCE [LARGE SCALE GENOMIC DNA]</scope>
    <source>
        <strain evidence="2 3">JCM 6922</strain>
    </source>
</reference>